<name>A0A840EZD2_9ACTN</name>
<gene>
    <name evidence="1" type="ORF">BKA16_001688</name>
</gene>
<dbReference type="AlphaFoldDB" id="A0A840EZD2"/>
<dbReference type="InterPro" id="IPR042099">
    <property type="entry name" value="ANL_N_sf"/>
</dbReference>
<dbReference type="Gene3D" id="3.40.50.12780">
    <property type="entry name" value="N-terminal domain of ligase-like"/>
    <property type="match status" value="1"/>
</dbReference>
<sequence length="67" mass="6924">MTEVPMAAVADPLDDPSILAATDGRSIPGNTTRLIAADHRPVARGEIGEVQISGRGICHGCTDPVET</sequence>
<dbReference type="Proteomes" id="UP000551501">
    <property type="component" value="Unassembled WGS sequence"/>
</dbReference>
<protein>
    <submittedName>
        <fullName evidence="1">Non-ribosomal peptide synthetase component E (Peptide arylation enzyme)</fullName>
    </submittedName>
</protein>
<dbReference type="SUPFAM" id="SSF56801">
    <property type="entry name" value="Acetyl-CoA synthetase-like"/>
    <property type="match status" value="1"/>
</dbReference>
<comment type="caution">
    <text evidence="1">The sequence shown here is derived from an EMBL/GenBank/DDBJ whole genome shotgun (WGS) entry which is preliminary data.</text>
</comment>
<dbReference type="EMBL" id="JACIFP010000001">
    <property type="protein sequence ID" value="MBB4135136.1"/>
    <property type="molecule type" value="Genomic_DNA"/>
</dbReference>
<evidence type="ECO:0000313" key="1">
    <source>
        <dbReference type="EMBL" id="MBB4135136.1"/>
    </source>
</evidence>
<evidence type="ECO:0000313" key="2">
    <source>
        <dbReference type="Proteomes" id="UP000551501"/>
    </source>
</evidence>
<reference evidence="1 2" key="1">
    <citation type="submission" date="2020-08" db="EMBL/GenBank/DDBJ databases">
        <title>Sequencing the genomes of 1000 actinobacteria strains.</title>
        <authorList>
            <person name="Klenk H.-P."/>
        </authorList>
    </citation>
    <scope>NUCLEOTIDE SEQUENCE [LARGE SCALE GENOMIC DNA]</scope>
    <source>
        <strain evidence="1 2">DSM 45298</strain>
    </source>
</reference>
<proteinExistence type="predicted"/>
<accession>A0A840EZD2</accession>
<organism evidence="1 2">
    <name type="scientific">Gordonia humi</name>
    <dbReference type="NCBI Taxonomy" id="686429"/>
    <lineage>
        <taxon>Bacteria</taxon>
        <taxon>Bacillati</taxon>
        <taxon>Actinomycetota</taxon>
        <taxon>Actinomycetes</taxon>
        <taxon>Mycobacteriales</taxon>
        <taxon>Gordoniaceae</taxon>
        <taxon>Gordonia</taxon>
    </lineage>
</organism>
<keyword evidence="2" id="KW-1185">Reference proteome</keyword>